<organism evidence="1 2">
    <name type="scientific">Desulfonispora thiosulfatigenes DSM 11270</name>
    <dbReference type="NCBI Taxonomy" id="656914"/>
    <lineage>
        <taxon>Bacteria</taxon>
        <taxon>Bacillati</taxon>
        <taxon>Bacillota</taxon>
        <taxon>Clostridia</taxon>
        <taxon>Eubacteriales</taxon>
        <taxon>Peptococcaceae</taxon>
        <taxon>Desulfonispora</taxon>
    </lineage>
</organism>
<protein>
    <submittedName>
        <fullName evidence="1">Uncharacterized protein</fullName>
    </submittedName>
</protein>
<dbReference type="EMBL" id="FWWT01000022">
    <property type="protein sequence ID" value="SMB94005.1"/>
    <property type="molecule type" value="Genomic_DNA"/>
</dbReference>
<evidence type="ECO:0000313" key="1">
    <source>
        <dbReference type="EMBL" id="SMB94005.1"/>
    </source>
</evidence>
<evidence type="ECO:0000313" key="2">
    <source>
        <dbReference type="Proteomes" id="UP000192731"/>
    </source>
</evidence>
<gene>
    <name evidence="1" type="ORF">SAMN00017405_0131</name>
</gene>
<sequence length="58" mass="6642">MIETAVLALTFKEAQEIINHNGYKIGKISYLNEPSEVMRVIRVKKVDAKILDILIAYH</sequence>
<keyword evidence="2" id="KW-1185">Reference proteome</keyword>
<reference evidence="1 2" key="1">
    <citation type="submission" date="2017-04" db="EMBL/GenBank/DDBJ databases">
        <authorList>
            <person name="Afonso C.L."/>
            <person name="Miller P.J."/>
            <person name="Scott M.A."/>
            <person name="Spackman E."/>
            <person name="Goraichik I."/>
            <person name="Dimitrov K.M."/>
            <person name="Suarez D.L."/>
            <person name="Swayne D.E."/>
        </authorList>
    </citation>
    <scope>NUCLEOTIDE SEQUENCE [LARGE SCALE GENOMIC DNA]</scope>
    <source>
        <strain evidence="1 2">DSM 11270</strain>
    </source>
</reference>
<dbReference type="AlphaFoldDB" id="A0A1W1VKU3"/>
<proteinExistence type="predicted"/>
<dbReference type="Proteomes" id="UP000192731">
    <property type="component" value="Unassembled WGS sequence"/>
</dbReference>
<accession>A0A1W1VKU3</accession>
<dbReference type="STRING" id="656914.SAMN00017405_0131"/>
<dbReference type="RefSeq" id="WP_159446319.1">
    <property type="nucleotide sequence ID" value="NZ_FWWT01000022.1"/>
</dbReference>
<name>A0A1W1VKU3_DESTI</name>